<dbReference type="PANTHER" id="PTHR30294">
    <property type="entry name" value="MEMBRANE COMPONENT OF ABC TRANSPORTER YHHJ-RELATED"/>
    <property type="match status" value="1"/>
</dbReference>
<feature type="transmembrane region" description="Helical" evidence="6">
    <location>
        <begin position="302"/>
        <end position="321"/>
    </location>
</feature>
<dbReference type="RefSeq" id="WP_307479041.1">
    <property type="nucleotide sequence ID" value="NZ_JAUSUB010000035.1"/>
</dbReference>
<keyword evidence="5 6" id="KW-0472">Membrane</keyword>
<sequence length="402" mass="45042">MRNIKKVAKWEYKKNIKNKSFIISLLLTPAIFLLFSFLPGLIDSFGKEEAATTVYVKDELNALKNMEDTLKAQGIEWDMKSSQEDMTAHVRENENTAYIELGESTLSEGVVHVYTNEVMSSEFSQQVNNITAIVQMLQLESLSLTPEQTHLITKGMTLETIAVSEETVETAGADPLKRLVPGVFAGIILLSVVTTGMMIFQSASNEKKEKVSEIVLSSITPAELMQGKIIGYFALGITQVFVWIICLLPFFMWKLDFPIMEYLLVPETVLLVVIAILGYLLFAALFAGMGASFEDVDSTSNFQGIVFVLPWLPLFLFMPVLNDPTGWIAQAGSYFPLTSPGVLLMRLSVLEQWPWMEIIISLSILLVSIWFLMKLAGKIFSIGILKYGKNATPQEMLKWLKY</sequence>
<feature type="transmembrane region" description="Helical" evidence="6">
    <location>
        <begin position="21"/>
        <end position="42"/>
    </location>
</feature>
<feature type="transmembrane region" description="Helical" evidence="6">
    <location>
        <begin position="353"/>
        <end position="373"/>
    </location>
</feature>
<keyword evidence="3 6" id="KW-0812">Transmembrane</keyword>
<protein>
    <submittedName>
        <fullName evidence="8">ABC-2 type transport system permease protein</fullName>
    </submittedName>
</protein>
<evidence type="ECO:0000256" key="4">
    <source>
        <dbReference type="ARBA" id="ARBA00022989"/>
    </source>
</evidence>
<comment type="subcellular location">
    <subcellularLocation>
        <location evidence="1">Cell membrane</location>
        <topology evidence="1">Multi-pass membrane protein</topology>
    </subcellularLocation>
</comment>
<accession>A0ABU0AR12</accession>
<dbReference type="Proteomes" id="UP001238088">
    <property type="component" value="Unassembled WGS sequence"/>
</dbReference>
<feature type="transmembrane region" description="Helical" evidence="6">
    <location>
        <begin position="268"/>
        <end position="290"/>
    </location>
</feature>
<keyword evidence="4 6" id="KW-1133">Transmembrane helix</keyword>
<evidence type="ECO:0000256" key="2">
    <source>
        <dbReference type="ARBA" id="ARBA00022475"/>
    </source>
</evidence>
<evidence type="ECO:0000313" key="9">
    <source>
        <dbReference type="Proteomes" id="UP001238088"/>
    </source>
</evidence>
<keyword evidence="2" id="KW-1003">Cell membrane</keyword>
<proteinExistence type="predicted"/>
<reference evidence="8 9" key="1">
    <citation type="submission" date="2023-07" db="EMBL/GenBank/DDBJ databases">
        <title>Genomic Encyclopedia of Type Strains, Phase IV (KMG-IV): sequencing the most valuable type-strain genomes for metagenomic binning, comparative biology and taxonomic classification.</title>
        <authorList>
            <person name="Goeker M."/>
        </authorList>
    </citation>
    <scope>NUCLEOTIDE SEQUENCE [LARGE SCALE GENOMIC DNA]</scope>
    <source>
        <strain evidence="8 9">DSM 23494</strain>
    </source>
</reference>
<evidence type="ECO:0000259" key="7">
    <source>
        <dbReference type="Pfam" id="PF12698"/>
    </source>
</evidence>
<dbReference type="PANTHER" id="PTHR30294:SF29">
    <property type="entry name" value="MULTIDRUG ABC TRANSPORTER PERMEASE YBHS-RELATED"/>
    <property type="match status" value="1"/>
</dbReference>
<evidence type="ECO:0000256" key="6">
    <source>
        <dbReference type="SAM" id="Phobius"/>
    </source>
</evidence>
<feature type="domain" description="ABC-2 type transporter transmembrane" evidence="7">
    <location>
        <begin position="19"/>
        <end position="376"/>
    </location>
</feature>
<name>A0ABU0AR12_9BACI</name>
<organism evidence="8 9">
    <name type="scientific">Cytobacillus purgationiresistens</name>
    <dbReference type="NCBI Taxonomy" id="863449"/>
    <lineage>
        <taxon>Bacteria</taxon>
        <taxon>Bacillati</taxon>
        <taxon>Bacillota</taxon>
        <taxon>Bacilli</taxon>
        <taxon>Bacillales</taxon>
        <taxon>Bacillaceae</taxon>
        <taxon>Cytobacillus</taxon>
    </lineage>
</organism>
<feature type="transmembrane region" description="Helical" evidence="6">
    <location>
        <begin position="229"/>
        <end position="253"/>
    </location>
</feature>
<gene>
    <name evidence="8" type="ORF">J2S17_005138</name>
</gene>
<evidence type="ECO:0000256" key="5">
    <source>
        <dbReference type="ARBA" id="ARBA00023136"/>
    </source>
</evidence>
<dbReference type="InterPro" id="IPR013525">
    <property type="entry name" value="ABC2_TM"/>
</dbReference>
<feature type="transmembrane region" description="Helical" evidence="6">
    <location>
        <begin position="179"/>
        <end position="200"/>
    </location>
</feature>
<dbReference type="EMBL" id="JAUSUB010000035">
    <property type="protein sequence ID" value="MDQ0273217.1"/>
    <property type="molecule type" value="Genomic_DNA"/>
</dbReference>
<comment type="caution">
    <text evidence="8">The sequence shown here is derived from an EMBL/GenBank/DDBJ whole genome shotgun (WGS) entry which is preliminary data.</text>
</comment>
<keyword evidence="9" id="KW-1185">Reference proteome</keyword>
<evidence type="ECO:0000313" key="8">
    <source>
        <dbReference type="EMBL" id="MDQ0273217.1"/>
    </source>
</evidence>
<evidence type="ECO:0000256" key="1">
    <source>
        <dbReference type="ARBA" id="ARBA00004651"/>
    </source>
</evidence>
<evidence type="ECO:0000256" key="3">
    <source>
        <dbReference type="ARBA" id="ARBA00022692"/>
    </source>
</evidence>
<dbReference type="InterPro" id="IPR051449">
    <property type="entry name" value="ABC-2_transporter_component"/>
</dbReference>
<dbReference type="Pfam" id="PF12698">
    <property type="entry name" value="ABC2_membrane_3"/>
    <property type="match status" value="1"/>
</dbReference>